<name>A0A494WDE7_9SPHN</name>
<dbReference type="KEGG" id="sami:SAMIE_1022060"/>
<organism evidence="1 2">
    <name type="scientific">Sphingobium amiense</name>
    <dbReference type="NCBI Taxonomy" id="135719"/>
    <lineage>
        <taxon>Bacteria</taxon>
        <taxon>Pseudomonadati</taxon>
        <taxon>Pseudomonadota</taxon>
        <taxon>Alphaproteobacteria</taxon>
        <taxon>Sphingomonadales</taxon>
        <taxon>Sphingomonadaceae</taxon>
        <taxon>Sphingobium</taxon>
    </lineage>
</organism>
<dbReference type="EMBL" id="AP018664">
    <property type="protein sequence ID" value="BBD98705.1"/>
    <property type="molecule type" value="Genomic_DNA"/>
</dbReference>
<gene>
    <name evidence="1" type="ORF">SAMIE_1022060</name>
</gene>
<evidence type="ECO:0000313" key="1">
    <source>
        <dbReference type="EMBL" id="BBD98705.1"/>
    </source>
</evidence>
<protein>
    <recommendedName>
        <fullName evidence="3">Terminase</fullName>
    </recommendedName>
</protein>
<evidence type="ECO:0008006" key="3">
    <source>
        <dbReference type="Google" id="ProtNLM"/>
    </source>
</evidence>
<proteinExistence type="predicted"/>
<evidence type="ECO:0000313" key="2">
    <source>
        <dbReference type="Proteomes" id="UP000279959"/>
    </source>
</evidence>
<keyword evidence="2" id="KW-1185">Reference proteome</keyword>
<dbReference type="RefSeq" id="WP_232037223.1">
    <property type="nucleotide sequence ID" value="NZ_AP018664.1"/>
</dbReference>
<dbReference type="AlphaFoldDB" id="A0A494WDE7"/>
<sequence>MTDSDPLLFTPVTHLRRARGWTTEAQRAFIAMLARCGVIAHAARSVGLSARSAYHLRQKAGAESFAAAWDWALEMGLEESRDRALALARQKRVRPMMRRGQRIGTRTDTDLRLLYAAMRALGADRNGQHAAMPHRQRIALRELLHHLLDAGPFASDEWALLRPALAAAIGAADG</sequence>
<accession>A0A494WDE7</accession>
<reference evidence="1 2" key="1">
    <citation type="submission" date="2018-05" db="EMBL/GenBank/DDBJ databases">
        <title>Complete Genome Sequence of the Nonylphenol-Degrading Bacterium Sphingobium amiense DSM 16289T.</title>
        <authorList>
            <person name="Ootsuka M."/>
            <person name="Nishizawa T."/>
            <person name="Ohta H."/>
        </authorList>
    </citation>
    <scope>NUCLEOTIDE SEQUENCE [LARGE SCALE GENOMIC DNA]</scope>
    <source>
        <strain evidence="1 2">DSM 16289</strain>
    </source>
</reference>
<dbReference type="Proteomes" id="UP000279959">
    <property type="component" value="Chromosome"/>
</dbReference>